<dbReference type="PANTHER" id="PTHR48098:SF6">
    <property type="entry name" value="FERRI-BACILLIBACTIN ESTERASE BESA"/>
    <property type="match status" value="1"/>
</dbReference>
<sequence>MHREDFTLCNHKLSLFQAEKADCPLIVFHSFSDEGEAVYQELRKQNAAECNFLSIAIHDWQREMSPWPAAALSKDGEDFSGGADAYLESLLSAILPWATERIHGKASFIGIAGYSLAGLFALYALYKTDVFTRVASMSGSLWFPGIKEFCKENAMKILPEKLYLSIGDKESKTRHPILQTMQENTEDLLKYFKSMGIETTYEVNPGNHFQDVNLRCAKGILELLQ</sequence>
<dbReference type="RefSeq" id="WP_009535047.1">
    <property type="nucleotide sequence ID" value="NZ_KE148312.1"/>
</dbReference>
<dbReference type="STRING" id="796943.HMPREF9625_01200"/>
<proteinExistence type="predicted"/>
<evidence type="ECO:0000313" key="3">
    <source>
        <dbReference type="Proteomes" id="UP000018461"/>
    </source>
</evidence>
<organism evidence="2 3">
    <name type="scientific">Oribacterium parvum ACB1</name>
    <dbReference type="NCBI Taxonomy" id="796943"/>
    <lineage>
        <taxon>Bacteria</taxon>
        <taxon>Bacillati</taxon>
        <taxon>Bacillota</taxon>
        <taxon>Clostridia</taxon>
        <taxon>Lachnospirales</taxon>
        <taxon>Lachnospiraceae</taxon>
        <taxon>Oribacterium</taxon>
    </lineage>
</organism>
<dbReference type="InterPro" id="IPR029058">
    <property type="entry name" value="AB_hydrolase_fold"/>
</dbReference>
<reference evidence="2" key="2">
    <citation type="submission" date="2013-03" db="EMBL/GenBank/DDBJ databases">
        <title>The Genome Sequence of Oribacterium sp. ACB1.</title>
        <authorList>
            <consortium name="The Broad Institute Genomics Platform"/>
            <consortium name="The Broad Institute Genome Sequencing Center for Infectious Disease"/>
            <person name="Earl A."/>
            <person name="Ward D."/>
            <person name="Feldgarden M."/>
            <person name="Gevers D."/>
            <person name="Sizova M."/>
            <person name="Hazen A."/>
            <person name="Epstein S."/>
            <person name="Walker B."/>
            <person name="Young S."/>
            <person name="Zeng Q."/>
            <person name="Gargeya S."/>
            <person name="Fitzgerald M."/>
            <person name="Haas B."/>
            <person name="Abouelleil A."/>
            <person name="Allen A.W."/>
            <person name="Alvarado L."/>
            <person name="Arachchi H.M."/>
            <person name="Berlin A.M."/>
            <person name="Chapman S.B."/>
            <person name="Gainer-Dewar J."/>
            <person name="Goldberg J."/>
            <person name="Griggs A."/>
            <person name="Gujja S."/>
            <person name="Hansen M."/>
            <person name="Howarth C."/>
            <person name="Imamovic A."/>
            <person name="Ireland A."/>
            <person name="Larimer J."/>
            <person name="McCowan C."/>
            <person name="Murphy C."/>
            <person name="Pearson M."/>
            <person name="Poon T.W."/>
            <person name="Priest M."/>
            <person name="Roberts A."/>
            <person name="Saif S."/>
            <person name="Shea T."/>
            <person name="Sisk P."/>
            <person name="Sykes S."/>
            <person name="Wortman J."/>
            <person name="Nusbaum C."/>
            <person name="Birren B."/>
        </authorList>
    </citation>
    <scope>NUCLEOTIDE SEQUENCE [LARGE SCALE GENOMIC DNA]</scope>
    <source>
        <strain evidence="2">ACB1</strain>
    </source>
</reference>
<protein>
    <recommendedName>
        <fullName evidence="4">Esterase</fullName>
    </recommendedName>
</protein>
<evidence type="ECO:0000313" key="2">
    <source>
        <dbReference type="EMBL" id="EHL10200.1"/>
    </source>
</evidence>
<dbReference type="InterPro" id="IPR000801">
    <property type="entry name" value="Esterase-like"/>
</dbReference>
<comment type="caution">
    <text evidence="2">The sequence shown here is derived from an EMBL/GenBank/DDBJ whole genome shotgun (WGS) entry which is preliminary data.</text>
</comment>
<accession>G9WPB7</accession>
<gene>
    <name evidence="2" type="ORF">HMPREF9625_01200</name>
</gene>
<dbReference type="Pfam" id="PF00756">
    <property type="entry name" value="Esterase"/>
    <property type="match status" value="1"/>
</dbReference>
<keyword evidence="1" id="KW-0812">Transmembrane</keyword>
<evidence type="ECO:0000256" key="1">
    <source>
        <dbReference type="SAM" id="Phobius"/>
    </source>
</evidence>
<dbReference type="PANTHER" id="PTHR48098">
    <property type="entry name" value="ENTEROCHELIN ESTERASE-RELATED"/>
    <property type="match status" value="1"/>
</dbReference>
<dbReference type="EMBL" id="AFZC02000001">
    <property type="protein sequence ID" value="EHL10200.1"/>
    <property type="molecule type" value="Genomic_DNA"/>
</dbReference>
<dbReference type="PATRIC" id="fig|796943.3.peg.1635"/>
<dbReference type="Proteomes" id="UP000018461">
    <property type="component" value="Unassembled WGS sequence"/>
</dbReference>
<name>G9WPB7_9FIRM</name>
<dbReference type="InterPro" id="IPR050583">
    <property type="entry name" value="Mycobacterial_A85_antigen"/>
</dbReference>
<keyword evidence="3" id="KW-1185">Reference proteome</keyword>
<keyword evidence="1" id="KW-0472">Membrane</keyword>
<dbReference type="AlphaFoldDB" id="G9WPB7"/>
<dbReference type="Gene3D" id="3.40.50.1820">
    <property type="entry name" value="alpha/beta hydrolase"/>
    <property type="match status" value="1"/>
</dbReference>
<keyword evidence="1" id="KW-1133">Transmembrane helix</keyword>
<evidence type="ECO:0008006" key="4">
    <source>
        <dbReference type="Google" id="ProtNLM"/>
    </source>
</evidence>
<feature type="transmembrane region" description="Helical" evidence="1">
    <location>
        <begin position="106"/>
        <end position="126"/>
    </location>
</feature>
<reference evidence="2" key="1">
    <citation type="submission" date="2011-08" db="EMBL/GenBank/DDBJ databases">
        <authorList>
            <consortium name="The Broad Institute Genome Sequencing Platform"/>
            <person name="Earl A."/>
            <person name="Ward D."/>
            <person name="Feldgarden M."/>
            <person name="Gevers D."/>
            <person name="Sizova M."/>
            <person name="Hazen A."/>
            <person name="Epstein S."/>
            <person name="Young S.K."/>
            <person name="Zeng Q."/>
            <person name="Gargeya S."/>
            <person name="Fitzgerald M."/>
            <person name="Haas B."/>
            <person name="Abouelleil A."/>
            <person name="Alvarado L."/>
            <person name="Arachchi H.M."/>
            <person name="Berlin A."/>
            <person name="Brown A."/>
            <person name="Chapman S.B."/>
            <person name="Chen Z."/>
            <person name="Dunbar C."/>
            <person name="Freedman E."/>
            <person name="Gearin G."/>
            <person name="Gellesch M."/>
            <person name="Goldberg J."/>
            <person name="Griggs A."/>
            <person name="Gujja S."/>
            <person name="Heiman D."/>
            <person name="Howarth C."/>
            <person name="Larson L."/>
            <person name="Lui A."/>
            <person name="MacDonald P.J.P."/>
            <person name="Montmayeur A."/>
            <person name="Murphy C."/>
            <person name="Neiman D."/>
            <person name="Pearson M."/>
            <person name="Priest M."/>
            <person name="Roberts A."/>
            <person name="Saif S."/>
            <person name="Shea T."/>
            <person name="Shenoy N."/>
            <person name="Sisk P."/>
            <person name="Stolte C."/>
            <person name="Sykes S."/>
            <person name="Wortman J."/>
            <person name="Nusbaum C."/>
            <person name="Birren B."/>
        </authorList>
    </citation>
    <scope>NUCLEOTIDE SEQUENCE</scope>
    <source>
        <strain evidence="2">ACB1</strain>
    </source>
</reference>
<dbReference type="HOGENOM" id="CLU_039834_4_1_9"/>
<dbReference type="SUPFAM" id="SSF53474">
    <property type="entry name" value="alpha/beta-Hydrolases"/>
    <property type="match status" value="1"/>
</dbReference>